<feature type="transmembrane region" description="Helical" evidence="1">
    <location>
        <begin position="12"/>
        <end position="30"/>
    </location>
</feature>
<evidence type="ECO:0000313" key="3">
    <source>
        <dbReference type="Proteomes" id="UP000007015"/>
    </source>
</evidence>
<keyword evidence="1" id="KW-0472">Membrane</keyword>
<accession>A2YIT5</accession>
<gene>
    <name evidence="2" type="ORF">OsI_25137</name>
</gene>
<keyword evidence="1" id="KW-1133">Transmembrane helix</keyword>
<organism evidence="2 3">
    <name type="scientific">Oryza sativa subsp. indica</name>
    <name type="common">Rice</name>
    <dbReference type="NCBI Taxonomy" id="39946"/>
    <lineage>
        <taxon>Eukaryota</taxon>
        <taxon>Viridiplantae</taxon>
        <taxon>Streptophyta</taxon>
        <taxon>Embryophyta</taxon>
        <taxon>Tracheophyta</taxon>
        <taxon>Spermatophyta</taxon>
        <taxon>Magnoliopsida</taxon>
        <taxon>Liliopsida</taxon>
        <taxon>Poales</taxon>
        <taxon>Poaceae</taxon>
        <taxon>BOP clade</taxon>
        <taxon>Oryzoideae</taxon>
        <taxon>Oryzeae</taxon>
        <taxon>Oryzinae</taxon>
        <taxon>Oryza</taxon>
        <taxon>Oryza sativa</taxon>
    </lineage>
</organism>
<dbReference type="HOGENOM" id="CLU_2626352_0_0_1"/>
<evidence type="ECO:0000313" key="2">
    <source>
        <dbReference type="EMBL" id="EAZ02996.1"/>
    </source>
</evidence>
<sequence length="78" mass="8411">MDAGDDGRCGDCLSIVIFLAMEAGVAVWIIKVKNRGGRDASYLPYYSVPMALAPFTIPIFVFCCCKLKNAVRSSSSTV</sequence>
<feature type="transmembrane region" description="Helical" evidence="1">
    <location>
        <begin position="42"/>
        <end position="65"/>
    </location>
</feature>
<reference evidence="2 3" key="1">
    <citation type="journal article" date="2005" name="PLoS Biol.">
        <title>The genomes of Oryza sativa: a history of duplications.</title>
        <authorList>
            <person name="Yu J."/>
            <person name="Wang J."/>
            <person name="Lin W."/>
            <person name="Li S."/>
            <person name="Li H."/>
            <person name="Zhou J."/>
            <person name="Ni P."/>
            <person name="Dong W."/>
            <person name="Hu S."/>
            <person name="Zeng C."/>
            <person name="Zhang J."/>
            <person name="Zhang Y."/>
            <person name="Li R."/>
            <person name="Xu Z."/>
            <person name="Li S."/>
            <person name="Li X."/>
            <person name="Zheng H."/>
            <person name="Cong L."/>
            <person name="Lin L."/>
            <person name="Yin J."/>
            <person name="Geng J."/>
            <person name="Li G."/>
            <person name="Shi J."/>
            <person name="Liu J."/>
            <person name="Lv H."/>
            <person name="Li J."/>
            <person name="Wang J."/>
            <person name="Deng Y."/>
            <person name="Ran L."/>
            <person name="Shi X."/>
            <person name="Wang X."/>
            <person name="Wu Q."/>
            <person name="Li C."/>
            <person name="Ren X."/>
            <person name="Wang J."/>
            <person name="Wang X."/>
            <person name="Li D."/>
            <person name="Liu D."/>
            <person name="Zhang X."/>
            <person name="Ji Z."/>
            <person name="Zhao W."/>
            <person name="Sun Y."/>
            <person name="Zhang Z."/>
            <person name="Bao J."/>
            <person name="Han Y."/>
            <person name="Dong L."/>
            <person name="Ji J."/>
            <person name="Chen P."/>
            <person name="Wu S."/>
            <person name="Liu J."/>
            <person name="Xiao Y."/>
            <person name="Bu D."/>
            <person name="Tan J."/>
            <person name="Yang L."/>
            <person name="Ye C."/>
            <person name="Zhang J."/>
            <person name="Xu J."/>
            <person name="Zhou Y."/>
            <person name="Yu Y."/>
            <person name="Zhang B."/>
            <person name="Zhuang S."/>
            <person name="Wei H."/>
            <person name="Liu B."/>
            <person name="Lei M."/>
            <person name="Yu H."/>
            <person name="Li Y."/>
            <person name="Xu H."/>
            <person name="Wei S."/>
            <person name="He X."/>
            <person name="Fang L."/>
            <person name="Zhang Z."/>
            <person name="Zhang Y."/>
            <person name="Huang X."/>
            <person name="Su Z."/>
            <person name="Tong W."/>
            <person name="Li J."/>
            <person name="Tong Z."/>
            <person name="Li S."/>
            <person name="Ye J."/>
            <person name="Wang L."/>
            <person name="Fang L."/>
            <person name="Lei T."/>
            <person name="Chen C."/>
            <person name="Chen H."/>
            <person name="Xu Z."/>
            <person name="Li H."/>
            <person name="Huang H."/>
            <person name="Zhang F."/>
            <person name="Xu H."/>
            <person name="Li N."/>
            <person name="Zhao C."/>
            <person name="Li S."/>
            <person name="Dong L."/>
            <person name="Huang Y."/>
            <person name="Li L."/>
            <person name="Xi Y."/>
            <person name="Qi Q."/>
            <person name="Li W."/>
            <person name="Zhang B."/>
            <person name="Hu W."/>
            <person name="Zhang Y."/>
            <person name="Tian X."/>
            <person name="Jiao Y."/>
            <person name="Liang X."/>
            <person name="Jin J."/>
            <person name="Gao L."/>
            <person name="Zheng W."/>
            <person name="Hao B."/>
            <person name="Liu S."/>
            <person name="Wang W."/>
            <person name="Yuan L."/>
            <person name="Cao M."/>
            <person name="McDermott J."/>
            <person name="Samudrala R."/>
            <person name="Wang J."/>
            <person name="Wong G.K."/>
            <person name="Yang H."/>
        </authorList>
    </citation>
    <scope>NUCLEOTIDE SEQUENCE [LARGE SCALE GENOMIC DNA]</scope>
    <source>
        <strain evidence="3">cv. 93-11</strain>
    </source>
</reference>
<name>A2YIT5_ORYSI</name>
<evidence type="ECO:0000256" key="1">
    <source>
        <dbReference type="SAM" id="Phobius"/>
    </source>
</evidence>
<keyword evidence="1" id="KW-0812">Transmembrane</keyword>
<dbReference type="Gramene" id="BGIOSGA025267-TA">
    <property type="protein sequence ID" value="BGIOSGA025267-PA"/>
    <property type="gene ID" value="BGIOSGA025267"/>
</dbReference>
<keyword evidence="3" id="KW-1185">Reference proteome</keyword>
<dbReference type="Proteomes" id="UP000007015">
    <property type="component" value="Chromosome 7"/>
</dbReference>
<protein>
    <submittedName>
        <fullName evidence="2">Uncharacterized protein</fullName>
    </submittedName>
</protein>
<dbReference type="AlphaFoldDB" id="A2YIT5"/>
<proteinExistence type="predicted"/>
<dbReference type="EMBL" id="CM000132">
    <property type="protein sequence ID" value="EAZ02996.1"/>
    <property type="molecule type" value="Genomic_DNA"/>
</dbReference>